<organism evidence="1">
    <name type="scientific">bioreactor metagenome</name>
    <dbReference type="NCBI Taxonomy" id="1076179"/>
    <lineage>
        <taxon>unclassified sequences</taxon>
        <taxon>metagenomes</taxon>
        <taxon>ecological metagenomes</taxon>
    </lineage>
</organism>
<reference evidence="1" key="1">
    <citation type="submission" date="2019-08" db="EMBL/GenBank/DDBJ databases">
        <authorList>
            <person name="Kucharzyk K."/>
            <person name="Murdoch R.W."/>
            <person name="Higgins S."/>
            <person name="Loffler F."/>
        </authorList>
    </citation>
    <scope>NUCLEOTIDE SEQUENCE</scope>
</reference>
<dbReference type="EMBL" id="VSSQ01039745">
    <property type="protein sequence ID" value="MPM92859.1"/>
    <property type="molecule type" value="Genomic_DNA"/>
</dbReference>
<accession>A0A645DUA0</accession>
<dbReference type="Pfam" id="PF18937">
    <property type="entry name" value="DUF5685"/>
    <property type="match status" value="1"/>
</dbReference>
<proteinExistence type="predicted"/>
<comment type="caution">
    <text evidence="1">The sequence shown here is derived from an EMBL/GenBank/DDBJ whole genome shotgun (WGS) entry which is preliminary data.</text>
</comment>
<protein>
    <submittedName>
        <fullName evidence="1">Uncharacterized protein</fullName>
    </submittedName>
</protein>
<dbReference type="AlphaFoldDB" id="A0A645DUA0"/>
<dbReference type="InterPro" id="IPR043740">
    <property type="entry name" value="DUF5685"/>
</dbReference>
<gene>
    <name evidence="1" type="ORF">SDC9_139995</name>
</gene>
<name>A0A645DUA0_9ZZZZ</name>
<evidence type="ECO:0000313" key="1">
    <source>
        <dbReference type="EMBL" id="MPM92859.1"/>
    </source>
</evidence>
<sequence length="301" mass="33132">MFGYVKPAVGDLLVKHHELYKAVYCGLCHSVSSAVSPLMTSSLSYDFVFLALVRASLLGERFEIGKERCAVHPMKKRPSAASKSGDSLDFSAKAGFILTAYKIFDDINDRDQPFFKKLFLFPTAAFCRAKLRRIKKKDPLISSLSDFVDSRISSLSLMESSDCASLDKLCAVSGDILSEIFSFGLEGNEKLIASEIGSFVGRFIYTADAADDLSKDERHGSFNPLLNKYGSVTDAFSAFEDIDTAQSIYISRIDAAVSLLPRDSEYLPIIENITSLGLSSVFGNIIKKYEKQLSKPKGLNT</sequence>